<protein>
    <recommendedName>
        <fullName evidence="3">SWR1-complex protein 4</fullName>
    </recommendedName>
</protein>
<evidence type="ECO:0000256" key="2">
    <source>
        <dbReference type="ARBA" id="ARBA00006918"/>
    </source>
</evidence>
<dbReference type="InterPro" id="IPR027109">
    <property type="entry name" value="Swc4/Dmap1"/>
</dbReference>
<dbReference type="SMART" id="SM00717">
    <property type="entry name" value="SANT"/>
    <property type="match status" value="1"/>
</dbReference>
<dbReference type="GO" id="GO:0000812">
    <property type="term" value="C:Swr1 complex"/>
    <property type="evidence" value="ECO:0007669"/>
    <property type="project" value="TreeGrafter"/>
</dbReference>
<comment type="subcellular location">
    <subcellularLocation>
        <location evidence="1">Nucleus</location>
    </subcellularLocation>
</comment>
<evidence type="ECO:0000313" key="12">
    <source>
        <dbReference type="Proteomes" id="UP001412239"/>
    </source>
</evidence>
<dbReference type="FunFam" id="1.10.10.60:FF:000087">
    <property type="entry name" value="DNA methyltransferase 1-associated protein 1"/>
    <property type="match status" value="1"/>
</dbReference>
<evidence type="ECO:0000256" key="9">
    <source>
        <dbReference type="SAM" id="MobiDB-lite"/>
    </source>
</evidence>
<name>A0A292PIA1_9PEZI</name>
<dbReference type="EMBL" id="LN891267">
    <property type="protein sequence ID" value="CUS06999.1"/>
    <property type="molecule type" value="Genomic_DNA"/>
</dbReference>
<sequence length="475" mass="53905">MSGFQDVRDVMELAAPTDATARVPVAKKQKTVERRPDGITRELFALLGENPPPVAIVESKFKEKPRWMGKVNPWYIPFFSPIVHHSPTRPTIWMLTQEQHRVWKSFENPSRSDGLVLHHWERKTEHPQDLEYQFAKFNVRVDVPVYTDGEYEVLKDPDWTRKETDYLFDLCREYDLRFVIVWDRYEFAGGRPRTVEDIKARYYSVCRSLMELRTPLNQMTPEETQVFNLLNFDKERETARKNMAEVLFARAPDQVKEEEMLLVELARITKGQAKNLEERKELFNRLEVPASQGSIAAYTGSQGLAHLREMMVNSTDKNKKRKSIALASNNASNADGPQQSPALATSAERFGPSGGGSGPSQKDTLQPKKQVRKLTPEEELGFGVTYHDKLTPGVKFRSAMVAATVKGGTAQKVQAALAQLEISPRLAMPTARTVQMFEQLQASVGALLDARKANDKIDNEQRVLKAQIETANEDS</sequence>
<evidence type="ECO:0000256" key="6">
    <source>
        <dbReference type="ARBA" id="ARBA00023163"/>
    </source>
</evidence>
<proteinExistence type="inferred from homology"/>
<dbReference type="InterPro" id="IPR032563">
    <property type="entry name" value="DAMP1_SANT-like"/>
</dbReference>
<dbReference type="GO" id="GO:0006281">
    <property type="term" value="P:DNA repair"/>
    <property type="evidence" value="ECO:0007669"/>
    <property type="project" value="InterPro"/>
</dbReference>
<keyword evidence="4" id="KW-0156">Chromatin regulator</keyword>
<dbReference type="GO" id="GO:0003714">
    <property type="term" value="F:transcription corepressor activity"/>
    <property type="evidence" value="ECO:0007669"/>
    <property type="project" value="TreeGrafter"/>
</dbReference>
<dbReference type="Gene3D" id="1.10.10.60">
    <property type="entry name" value="Homeodomain-like"/>
    <property type="match status" value="1"/>
</dbReference>
<evidence type="ECO:0000256" key="1">
    <source>
        <dbReference type="ARBA" id="ARBA00004123"/>
    </source>
</evidence>
<gene>
    <name evidence="11" type="ORF">GSTUAT00008917001</name>
</gene>
<evidence type="ECO:0000259" key="10">
    <source>
        <dbReference type="SMART" id="SM00717"/>
    </source>
</evidence>
<evidence type="ECO:0000313" key="11">
    <source>
        <dbReference type="EMBL" id="CUS06999.1"/>
    </source>
</evidence>
<dbReference type="Proteomes" id="UP001412239">
    <property type="component" value="Unassembled WGS sequence"/>
</dbReference>
<dbReference type="Pfam" id="PF16282">
    <property type="entry name" value="SANT_DAMP1_like"/>
    <property type="match status" value="1"/>
</dbReference>
<keyword evidence="7" id="KW-0539">Nucleus</keyword>
<organism evidence="11 12">
    <name type="scientific">Tuber aestivum</name>
    <name type="common">summer truffle</name>
    <dbReference type="NCBI Taxonomy" id="59557"/>
    <lineage>
        <taxon>Eukaryota</taxon>
        <taxon>Fungi</taxon>
        <taxon>Dikarya</taxon>
        <taxon>Ascomycota</taxon>
        <taxon>Pezizomycotina</taxon>
        <taxon>Pezizomycetes</taxon>
        <taxon>Pezizales</taxon>
        <taxon>Tuberaceae</taxon>
        <taxon>Tuber</taxon>
    </lineage>
</organism>
<dbReference type="AlphaFoldDB" id="A0A292PIA1"/>
<evidence type="ECO:0000256" key="3">
    <source>
        <dbReference type="ARBA" id="ARBA00019132"/>
    </source>
</evidence>
<reference evidence="11" key="1">
    <citation type="submission" date="2015-10" db="EMBL/GenBank/DDBJ databases">
        <authorList>
            <person name="Regsiter A."/>
            <person name="william w."/>
        </authorList>
    </citation>
    <scope>NUCLEOTIDE SEQUENCE</scope>
    <source>
        <strain evidence="11">Montdore</strain>
    </source>
</reference>
<dbReference type="GO" id="GO:0035267">
    <property type="term" value="C:NuA4 histone acetyltransferase complex"/>
    <property type="evidence" value="ECO:0007669"/>
    <property type="project" value="InterPro"/>
</dbReference>
<feature type="domain" description="Myb-like" evidence="10">
    <location>
        <begin position="155"/>
        <end position="208"/>
    </location>
</feature>
<feature type="region of interest" description="Disordered" evidence="9">
    <location>
        <begin position="329"/>
        <end position="376"/>
    </location>
</feature>
<evidence type="ECO:0000256" key="5">
    <source>
        <dbReference type="ARBA" id="ARBA00023015"/>
    </source>
</evidence>
<keyword evidence="12" id="KW-1185">Reference proteome</keyword>
<dbReference type="PANTHER" id="PTHR12855">
    <property type="entry name" value="DNA METHYLTRANSFERASE 1-ASSOCIATED PROTEIN 1 FAMILY MEMBER"/>
    <property type="match status" value="1"/>
</dbReference>
<dbReference type="InterPro" id="IPR001005">
    <property type="entry name" value="SANT/Myb"/>
</dbReference>
<comment type="similarity">
    <text evidence="2">Belongs to the SWC4 family.</text>
</comment>
<dbReference type="GO" id="GO:0000122">
    <property type="term" value="P:negative regulation of transcription by RNA polymerase II"/>
    <property type="evidence" value="ECO:0007669"/>
    <property type="project" value="TreeGrafter"/>
</dbReference>
<dbReference type="PANTHER" id="PTHR12855:SF10">
    <property type="entry name" value="DNA METHYLTRANSFERASE 1-ASSOCIATED PROTEIN 1"/>
    <property type="match status" value="1"/>
</dbReference>
<evidence type="ECO:0000256" key="4">
    <source>
        <dbReference type="ARBA" id="ARBA00022853"/>
    </source>
</evidence>
<accession>A0A292PIA1</accession>
<keyword evidence="6" id="KW-0804">Transcription</keyword>
<keyword evidence="5" id="KW-0805">Transcription regulation</keyword>
<dbReference type="GO" id="GO:0006338">
    <property type="term" value="P:chromatin remodeling"/>
    <property type="evidence" value="ECO:0007669"/>
    <property type="project" value="InterPro"/>
</dbReference>
<evidence type="ECO:0000256" key="7">
    <source>
        <dbReference type="ARBA" id="ARBA00023242"/>
    </source>
</evidence>
<comment type="function">
    <text evidence="8">Component of the SWR1 complex which mediates the ATP-dependent exchange of histone H2A for the H2A variant HZT1 leading to transcriptional regulation of selected genes by chromatin remodeling. Component of the NuA4 histone acetyltransferase complex which is involved in transcriptional activation of selected genes principally by acetylation of nucleosomal histone H4 and H2A. The NuA4 complex is also involved in DNA repair.</text>
</comment>
<evidence type="ECO:0000256" key="8">
    <source>
        <dbReference type="ARBA" id="ARBA00025264"/>
    </source>
</evidence>